<dbReference type="Gene3D" id="3.80.10.10">
    <property type="entry name" value="Ribonuclease Inhibitor"/>
    <property type="match status" value="1"/>
</dbReference>
<dbReference type="EMBL" id="JAAAIP010000822">
    <property type="protein sequence ID" value="KAG0312341.1"/>
    <property type="molecule type" value="Genomic_DNA"/>
</dbReference>
<sequence length="585" mass="64760">ALAKQFYVALVNAHVVQELDIALQWDVTLNDLWAFTEAVTKAKILNLKLDGSYFKGGPVLDTINRGRRYDPLLVLMSNMRIQVLHFEGITNMYQRLSGSAWSPAPRVRVLEISSRTSKTSLCVSPALLSCILKNCVGLGELRITVDSFFEAVQQLANRLPMMSNLGIVEVRSKQGVIQCSIDQGKATAIRMQTWHPDALKAIDALPMEHLATLDVRPHMRSTNYSQEDVRRLAATVQATPALTNLMLIFYADQCTSILNTVKAAREKGLAEGLSYEPLVVRFLGQDSLRGVEDVHVTTAHLHSRSTDVRGMSIDIHTSRSIIGQERITFGELIRQHGSSIQEIGRDFVFLDDDARILDEETSKAGSDLIRLELDPSRLSPIGLDCLDRVIARSTRLQRLGFSLTRLEESSELNKALRLLKQHGALVHSIQLAGNFSNNADAWLSGLQEQCPTMISASPQLHASTAAQHSMASIPGHIHVKSIKSLGLRNVILNPSDWDTLFSALNFVDLQELDLRGSNITVTDLELLVDRIPESDDVAVPLAILNVIDTELECERLDKKPQGLQEAVERLKTKAPLVEIAGIPVF</sequence>
<keyword evidence="2" id="KW-1185">Reference proteome</keyword>
<proteinExistence type="predicted"/>
<dbReference type="InterPro" id="IPR032675">
    <property type="entry name" value="LRR_dom_sf"/>
</dbReference>
<dbReference type="AlphaFoldDB" id="A0A9P6R6X0"/>
<organism evidence="1 2">
    <name type="scientific">Dissophora globulifera</name>
    <dbReference type="NCBI Taxonomy" id="979702"/>
    <lineage>
        <taxon>Eukaryota</taxon>
        <taxon>Fungi</taxon>
        <taxon>Fungi incertae sedis</taxon>
        <taxon>Mucoromycota</taxon>
        <taxon>Mortierellomycotina</taxon>
        <taxon>Mortierellomycetes</taxon>
        <taxon>Mortierellales</taxon>
        <taxon>Mortierellaceae</taxon>
        <taxon>Dissophora</taxon>
    </lineage>
</organism>
<dbReference type="SUPFAM" id="SSF52047">
    <property type="entry name" value="RNI-like"/>
    <property type="match status" value="1"/>
</dbReference>
<protein>
    <submittedName>
        <fullName evidence="1">Uncharacterized protein</fullName>
    </submittedName>
</protein>
<reference evidence="1" key="1">
    <citation type="journal article" date="2020" name="Fungal Divers.">
        <title>Resolving the Mortierellaceae phylogeny through synthesis of multi-gene phylogenetics and phylogenomics.</title>
        <authorList>
            <person name="Vandepol N."/>
            <person name="Liber J."/>
            <person name="Desiro A."/>
            <person name="Na H."/>
            <person name="Kennedy M."/>
            <person name="Barry K."/>
            <person name="Grigoriev I.V."/>
            <person name="Miller A.N."/>
            <person name="O'Donnell K."/>
            <person name="Stajich J.E."/>
            <person name="Bonito G."/>
        </authorList>
    </citation>
    <scope>NUCLEOTIDE SEQUENCE</scope>
    <source>
        <strain evidence="1">REB-010B</strain>
    </source>
</reference>
<feature type="non-terminal residue" evidence="1">
    <location>
        <position position="1"/>
    </location>
</feature>
<accession>A0A9P6R6X0</accession>
<name>A0A9P6R6X0_9FUNG</name>
<gene>
    <name evidence="1" type="ORF">BGZ99_009576</name>
</gene>
<evidence type="ECO:0000313" key="1">
    <source>
        <dbReference type="EMBL" id="KAG0312341.1"/>
    </source>
</evidence>
<dbReference type="Proteomes" id="UP000738325">
    <property type="component" value="Unassembled WGS sequence"/>
</dbReference>
<comment type="caution">
    <text evidence="1">The sequence shown here is derived from an EMBL/GenBank/DDBJ whole genome shotgun (WGS) entry which is preliminary data.</text>
</comment>
<evidence type="ECO:0000313" key="2">
    <source>
        <dbReference type="Proteomes" id="UP000738325"/>
    </source>
</evidence>